<dbReference type="STRING" id="1416801.SAMN05192553_102528"/>
<protein>
    <submittedName>
        <fullName evidence="2">Asparaginase</fullName>
    </submittedName>
</protein>
<dbReference type="SUPFAM" id="SSF53774">
    <property type="entry name" value="Glutaminase/Asparaginase"/>
    <property type="match status" value="1"/>
</dbReference>
<evidence type="ECO:0000313" key="2">
    <source>
        <dbReference type="EMBL" id="SEJ12780.1"/>
    </source>
</evidence>
<dbReference type="PIRSF" id="PIRSF001220">
    <property type="entry name" value="L-ASNase_gatD"/>
    <property type="match status" value="1"/>
</dbReference>
<keyword evidence="3" id="KW-1185">Reference proteome</keyword>
<gene>
    <name evidence="2" type="ORF">SAMN05192553_102528</name>
</gene>
<organism evidence="2 3">
    <name type="scientific">Cyclobacterium xiamenense</name>
    <dbReference type="NCBI Taxonomy" id="1297121"/>
    <lineage>
        <taxon>Bacteria</taxon>
        <taxon>Pseudomonadati</taxon>
        <taxon>Bacteroidota</taxon>
        <taxon>Cytophagia</taxon>
        <taxon>Cytophagales</taxon>
        <taxon>Cyclobacteriaceae</taxon>
        <taxon>Cyclobacterium</taxon>
    </lineage>
</organism>
<proteinExistence type="predicted"/>
<dbReference type="Gene3D" id="3.40.50.1170">
    <property type="entry name" value="L-asparaginase, N-terminal domain"/>
    <property type="match status" value="1"/>
</dbReference>
<feature type="domain" description="L-asparaginase N-terminal" evidence="1">
    <location>
        <begin position="250"/>
        <end position="359"/>
    </location>
</feature>
<evidence type="ECO:0000259" key="1">
    <source>
        <dbReference type="Pfam" id="PF00710"/>
    </source>
</evidence>
<reference evidence="3" key="1">
    <citation type="submission" date="2016-10" db="EMBL/GenBank/DDBJ databases">
        <authorList>
            <person name="Varghese N."/>
            <person name="Submissions S."/>
        </authorList>
    </citation>
    <scope>NUCLEOTIDE SEQUENCE [LARGE SCALE GENOMIC DNA]</scope>
    <source>
        <strain evidence="3">IBRC-M 10761</strain>
    </source>
</reference>
<dbReference type="AlphaFoldDB" id="A0A1H6WJ02"/>
<dbReference type="PIRSF" id="PIRSF500176">
    <property type="entry name" value="L_ASNase"/>
    <property type="match status" value="1"/>
</dbReference>
<dbReference type="InterPro" id="IPR027474">
    <property type="entry name" value="L-asparaginase_N"/>
</dbReference>
<dbReference type="InterPro" id="IPR036152">
    <property type="entry name" value="Asp/glu_Ase-like_sf"/>
</dbReference>
<sequence length="584" mass="63570">MTTTHHFHKKPIGILLALFVLCLGEGFSQEKPRIAIFSGPTATIQNSYPLITSNKAREANDLPLLRNGQGEPLPYDRLYYQRLAAPVTLYVEMYTAHPLESDVRELYGAPDGYVGTDGKFRQTRKDPSDKPVLKIELKPEDGLYPLPYMAVQADGQPWDGTAAYPGAPFSESRQTFYPNASRIFEEIERAGGDIHGIADYDFFRPAPAGGYTKGLPAELRTDVGEGDIPPETLGKDFFTYGPYGASQNRMQLARATNMVQRVMASGAYDGSIWLEGSPSIENTAYWMGLLIDSKSPLVFNAAQRMRGLVSADGDQNIIDGIQYIASGVWAGDDGTSKVGSVMIQDQTIFSSREVQKGDAKPGGYVVTGGFGGVIGSMGYGAKLTFLPVRKHTHQSEVNFSRIPKSVPGITLSDNGRVATVDVAVKGADGELIPESMPMVTLYKSARWKTEDDGSDDPSSEVDILARINDNLKKYPLAGFVGEGMAPYGSMIAPMDAALELAALHGFPVLKAARGNADGFMDTNPNNLFIEGHNITATKGRMLLMACILRFGTYPPAKDPQNPTDEELEAIKEKIALYQEVFHTH</sequence>
<dbReference type="GO" id="GO:0004067">
    <property type="term" value="F:asparaginase activity"/>
    <property type="evidence" value="ECO:0007669"/>
    <property type="project" value="UniProtKB-UniRule"/>
</dbReference>
<dbReference type="EMBL" id="FNZH01000002">
    <property type="protein sequence ID" value="SEJ12780.1"/>
    <property type="molecule type" value="Genomic_DNA"/>
</dbReference>
<dbReference type="InterPro" id="IPR006034">
    <property type="entry name" value="Asparaginase/glutaminase-like"/>
</dbReference>
<name>A0A1H6WJ02_9BACT</name>
<dbReference type="RefSeq" id="WP_218145567.1">
    <property type="nucleotide sequence ID" value="NZ_FNZH01000002.1"/>
</dbReference>
<dbReference type="InterPro" id="IPR037152">
    <property type="entry name" value="L-asparaginase_N_sf"/>
</dbReference>
<dbReference type="PROSITE" id="PS51732">
    <property type="entry name" value="ASN_GLN_ASE_3"/>
    <property type="match status" value="1"/>
</dbReference>
<dbReference type="SMART" id="SM00870">
    <property type="entry name" value="Asparaginase"/>
    <property type="match status" value="1"/>
</dbReference>
<dbReference type="Pfam" id="PF00710">
    <property type="entry name" value="Asparaginase"/>
    <property type="match status" value="1"/>
</dbReference>
<dbReference type="Proteomes" id="UP000199403">
    <property type="component" value="Unassembled WGS sequence"/>
</dbReference>
<accession>A0A1H6WJ02</accession>
<evidence type="ECO:0000313" key="3">
    <source>
        <dbReference type="Proteomes" id="UP000199403"/>
    </source>
</evidence>